<dbReference type="InterPro" id="IPR003362">
    <property type="entry name" value="Bact_transf"/>
</dbReference>
<keyword evidence="6 7" id="KW-0472">Membrane</keyword>
<dbReference type="Pfam" id="PF02397">
    <property type="entry name" value="Bac_transf"/>
    <property type="match status" value="1"/>
</dbReference>
<evidence type="ECO:0000256" key="2">
    <source>
        <dbReference type="ARBA" id="ARBA00006464"/>
    </source>
</evidence>
<feature type="transmembrane region" description="Helical" evidence="7">
    <location>
        <begin position="309"/>
        <end position="330"/>
    </location>
</feature>
<keyword evidence="3 9" id="KW-0808">Transferase</keyword>
<accession>A0A7X0VE44</accession>
<dbReference type="SUPFAM" id="SSF51735">
    <property type="entry name" value="NAD(P)-binding Rossmann-fold domains"/>
    <property type="match status" value="1"/>
</dbReference>
<dbReference type="PANTHER" id="PTHR30576:SF10">
    <property type="entry name" value="SLL5057 PROTEIN"/>
    <property type="match status" value="1"/>
</dbReference>
<dbReference type="InterPro" id="IPR017475">
    <property type="entry name" value="EPS_sugar_tfrase"/>
</dbReference>
<comment type="caution">
    <text evidence="9">The sequence shown here is derived from an EMBL/GenBank/DDBJ whole genome shotgun (WGS) entry which is preliminary data.</text>
</comment>
<dbReference type="Gene3D" id="3.40.50.720">
    <property type="entry name" value="NAD(P)-binding Rossmann-like Domain"/>
    <property type="match status" value="1"/>
</dbReference>
<dbReference type="Pfam" id="PF13727">
    <property type="entry name" value="CoA_binding_3"/>
    <property type="match status" value="1"/>
</dbReference>
<evidence type="ECO:0000256" key="6">
    <source>
        <dbReference type="ARBA" id="ARBA00023136"/>
    </source>
</evidence>
<dbReference type="GO" id="GO:0016780">
    <property type="term" value="F:phosphotransferase activity, for other substituted phosphate groups"/>
    <property type="evidence" value="ECO:0007669"/>
    <property type="project" value="TreeGrafter"/>
</dbReference>
<evidence type="ECO:0000256" key="7">
    <source>
        <dbReference type="SAM" id="Phobius"/>
    </source>
</evidence>
<evidence type="ECO:0000256" key="1">
    <source>
        <dbReference type="ARBA" id="ARBA00004141"/>
    </source>
</evidence>
<keyword evidence="10" id="KW-1185">Reference proteome</keyword>
<dbReference type="NCBIfam" id="TIGR03025">
    <property type="entry name" value="EPS_sugtrans"/>
    <property type="match status" value="1"/>
</dbReference>
<evidence type="ECO:0000256" key="5">
    <source>
        <dbReference type="ARBA" id="ARBA00022989"/>
    </source>
</evidence>
<keyword evidence="5 7" id="KW-1133">Transmembrane helix</keyword>
<feature type="transmembrane region" description="Helical" evidence="7">
    <location>
        <begin position="34"/>
        <end position="58"/>
    </location>
</feature>
<feature type="domain" description="Bacterial sugar transferase" evidence="8">
    <location>
        <begin position="302"/>
        <end position="490"/>
    </location>
</feature>
<evidence type="ECO:0000256" key="3">
    <source>
        <dbReference type="ARBA" id="ARBA00022679"/>
    </source>
</evidence>
<proteinExistence type="inferred from homology"/>
<feature type="transmembrane region" description="Helical" evidence="7">
    <location>
        <begin position="74"/>
        <end position="92"/>
    </location>
</feature>
<dbReference type="AlphaFoldDB" id="A0A7X0VE44"/>
<reference evidence="9 10" key="1">
    <citation type="submission" date="2020-08" db="EMBL/GenBank/DDBJ databases">
        <title>Cohnella phylogeny.</title>
        <authorList>
            <person name="Dunlap C."/>
        </authorList>
    </citation>
    <scope>NUCLEOTIDE SEQUENCE [LARGE SCALE GENOMIC DNA]</scope>
    <source>
        <strain evidence="9 10">DSM 28246</strain>
    </source>
</reference>
<name>A0A7X0VE44_9BACL</name>
<dbReference type="GO" id="GO:0016020">
    <property type="term" value="C:membrane"/>
    <property type="evidence" value="ECO:0007669"/>
    <property type="project" value="UniProtKB-SubCell"/>
</dbReference>
<dbReference type="InterPro" id="IPR036291">
    <property type="entry name" value="NAD(P)-bd_dom_sf"/>
</dbReference>
<sequence>MTNLDYLDTTTSGRTQNYTEQVAIQRQYSQKRRFALNIMILFAEVATYVATFIAMFLLKVWPEYASGGINSSPILANYLLFIVLFLTIYFIITYQKQFYKIDKEQALSEEFVHILRAVALSFLIAIGISYLLKNTFLLSRILLVAYVTTFMIEAAFYRYIRKWSIARLKEKGVIVRRVLIVGAGRVGIQLREHFEREHTHNGYEVTGFLDDDVEKGEVLGRVADLERIIEREKIEILYITIPSAREKMQEMLHAIYKYHVDIRIIPEMYDRVGTVFEYHQDTAFPYIQVVKTPLRGLNLLLKRTMDRTLAFLTLLFFSPLFAFIAILIRIDSRGPIFFKQVRIGKNGLPFYMYKFRSMVTDAHLIRQHLDTTNEADGPVFKIKSDPRVTKIGRILRRYSIDELPQLINVLKGDMSLIGPRPPLPNEVAQYTNHHWRRMDVLPGMTGLWQVSGRSDLDFEQWVDLDIYYIERWSFGLEMKILFKTIPVVLKGTGAY</sequence>
<evidence type="ECO:0000313" key="10">
    <source>
        <dbReference type="Proteomes" id="UP000547209"/>
    </source>
</evidence>
<protein>
    <submittedName>
        <fullName evidence="9">Sugar transferase</fullName>
    </submittedName>
</protein>
<keyword evidence="4 7" id="KW-0812">Transmembrane</keyword>
<comment type="similarity">
    <text evidence="2">Belongs to the bacterial sugar transferase family.</text>
</comment>
<feature type="transmembrane region" description="Helical" evidence="7">
    <location>
        <begin position="138"/>
        <end position="160"/>
    </location>
</feature>
<feature type="transmembrane region" description="Helical" evidence="7">
    <location>
        <begin position="113"/>
        <end position="132"/>
    </location>
</feature>
<evidence type="ECO:0000313" key="9">
    <source>
        <dbReference type="EMBL" id="MBB6670615.1"/>
    </source>
</evidence>
<organism evidence="9 10">
    <name type="scientific">Cohnella nanjingensis</name>
    <dbReference type="NCBI Taxonomy" id="1387779"/>
    <lineage>
        <taxon>Bacteria</taxon>
        <taxon>Bacillati</taxon>
        <taxon>Bacillota</taxon>
        <taxon>Bacilli</taxon>
        <taxon>Bacillales</taxon>
        <taxon>Paenibacillaceae</taxon>
        <taxon>Cohnella</taxon>
    </lineage>
</organism>
<dbReference type="PANTHER" id="PTHR30576">
    <property type="entry name" value="COLANIC BIOSYNTHESIS UDP-GLUCOSE LIPID CARRIER TRANSFERASE"/>
    <property type="match status" value="1"/>
</dbReference>
<evidence type="ECO:0000259" key="8">
    <source>
        <dbReference type="Pfam" id="PF02397"/>
    </source>
</evidence>
<gene>
    <name evidence="9" type="ORF">H7C19_07925</name>
</gene>
<dbReference type="Proteomes" id="UP000547209">
    <property type="component" value="Unassembled WGS sequence"/>
</dbReference>
<dbReference type="EMBL" id="JACJVP010000010">
    <property type="protein sequence ID" value="MBB6670615.1"/>
    <property type="molecule type" value="Genomic_DNA"/>
</dbReference>
<comment type="subcellular location">
    <subcellularLocation>
        <location evidence="1">Membrane</location>
        <topology evidence="1">Multi-pass membrane protein</topology>
    </subcellularLocation>
</comment>
<evidence type="ECO:0000256" key="4">
    <source>
        <dbReference type="ARBA" id="ARBA00022692"/>
    </source>
</evidence>